<dbReference type="Proteomes" id="UP000281549">
    <property type="component" value="Unassembled WGS sequence"/>
</dbReference>
<keyword evidence="11" id="KW-1185">Reference proteome</keyword>
<feature type="repeat" description="WD" evidence="7">
    <location>
        <begin position="267"/>
        <end position="309"/>
    </location>
</feature>
<dbReference type="PRINTS" id="PR00320">
    <property type="entry name" value="GPROTEINBRPT"/>
</dbReference>
<feature type="repeat" description="WD" evidence="7">
    <location>
        <begin position="367"/>
        <end position="401"/>
    </location>
</feature>
<keyword evidence="4" id="KW-0677">Repeat</keyword>
<evidence type="ECO:0000256" key="7">
    <source>
        <dbReference type="PROSITE-ProRule" id="PRU00221"/>
    </source>
</evidence>
<dbReference type="PROSITE" id="PS00678">
    <property type="entry name" value="WD_REPEATS_1"/>
    <property type="match status" value="1"/>
</dbReference>
<dbReference type="OrthoDB" id="427795at2759"/>
<dbReference type="InterPro" id="IPR015943">
    <property type="entry name" value="WD40/YVTN_repeat-like_dom_sf"/>
</dbReference>
<dbReference type="OMA" id="PHEEGCL"/>
<dbReference type="Gene3D" id="2.130.10.10">
    <property type="entry name" value="YVTN repeat-like/Quinoprotein amine dehydrogenase"/>
    <property type="match status" value="1"/>
</dbReference>
<evidence type="ECO:0000313" key="11">
    <source>
        <dbReference type="Proteomes" id="UP000030755"/>
    </source>
</evidence>
<feature type="repeat" description="WD" evidence="7">
    <location>
        <begin position="174"/>
        <end position="216"/>
    </location>
</feature>
<evidence type="ECO:0000256" key="4">
    <source>
        <dbReference type="ARBA" id="ARBA00022737"/>
    </source>
</evidence>
<dbReference type="Pfam" id="PF12265">
    <property type="entry name" value="CAF1C_H4-bd"/>
    <property type="match status" value="1"/>
</dbReference>
<dbReference type="Proteomes" id="UP000030755">
    <property type="component" value="Unassembled WGS sequence"/>
</dbReference>
<evidence type="ECO:0000313" key="9">
    <source>
        <dbReference type="EMBL" id="EPZ36662.1"/>
    </source>
</evidence>
<name>A0A075B2A4_ROZAC</name>
<protein>
    <submittedName>
        <fullName evidence="9">Histone-binding protein RBBP4</fullName>
    </submittedName>
    <submittedName>
        <fullName evidence="10">Putative histone-binding protein Caf1-like protein</fullName>
    </submittedName>
</protein>
<evidence type="ECO:0000259" key="8">
    <source>
        <dbReference type="Pfam" id="PF12265"/>
    </source>
</evidence>
<gene>
    <name evidence="9" type="ORF">O9G_003776</name>
    <name evidence="10" type="ORF">ROZALSC1DRAFT_28631</name>
</gene>
<feature type="domain" description="Histone-binding protein RBBP4-like N-terminal" evidence="8">
    <location>
        <begin position="19"/>
        <end position="89"/>
    </location>
</feature>
<evidence type="ECO:0000313" key="12">
    <source>
        <dbReference type="Proteomes" id="UP000281549"/>
    </source>
</evidence>
<dbReference type="GO" id="GO:0006325">
    <property type="term" value="P:chromatin organization"/>
    <property type="evidence" value="ECO:0007669"/>
    <property type="project" value="UniProtKB-KW"/>
</dbReference>
<dbReference type="GO" id="GO:0005634">
    <property type="term" value="C:nucleus"/>
    <property type="evidence" value="ECO:0007669"/>
    <property type="project" value="UniProtKB-SubCell"/>
</dbReference>
<dbReference type="SUPFAM" id="SSF50978">
    <property type="entry name" value="WD40 repeat-like"/>
    <property type="match status" value="1"/>
</dbReference>
<keyword evidence="6" id="KW-0539">Nucleus</keyword>
<comment type="similarity">
    <text evidence="2">Belongs to the WD repeat RBAP46/RBAP48/MSI1 family.</text>
</comment>
<dbReference type="HOGENOM" id="CLU_020445_3_1_1"/>
<dbReference type="InterPro" id="IPR036322">
    <property type="entry name" value="WD40_repeat_dom_sf"/>
</dbReference>
<dbReference type="STRING" id="988480.A0A075B2A4"/>
<organism evidence="9 11">
    <name type="scientific">Rozella allomycis (strain CSF55)</name>
    <dbReference type="NCBI Taxonomy" id="988480"/>
    <lineage>
        <taxon>Eukaryota</taxon>
        <taxon>Fungi</taxon>
        <taxon>Fungi incertae sedis</taxon>
        <taxon>Cryptomycota</taxon>
        <taxon>Cryptomycota incertae sedis</taxon>
        <taxon>Rozella</taxon>
    </lineage>
</organism>
<dbReference type="PROSITE" id="PS50294">
    <property type="entry name" value="WD_REPEATS_REGION"/>
    <property type="match status" value="2"/>
</dbReference>
<dbReference type="EMBL" id="ML005155">
    <property type="protein sequence ID" value="RKP19816.1"/>
    <property type="molecule type" value="Genomic_DNA"/>
</dbReference>
<feature type="repeat" description="WD" evidence="7">
    <location>
        <begin position="310"/>
        <end position="352"/>
    </location>
</feature>
<reference evidence="10" key="3">
    <citation type="submission" date="2018-08" db="EMBL/GenBank/DDBJ databases">
        <title>Leveraging single-cell genomics to expand the Fungal Tree of Life.</title>
        <authorList>
            <consortium name="DOE Joint Genome Institute"/>
            <person name="Ahrendt S.R."/>
            <person name="Quandt C.A."/>
            <person name="Ciobanu D."/>
            <person name="Clum A."/>
            <person name="Salamov A."/>
            <person name="Andreopoulos B."/>
            <person name="Cheng J.-F."/>
            <person name="Woyke T."/>
            <person name="Pelin A."/>
            <person name="Henrissat B."/>
            <person name="Reynolds N."/>
            <person name="Benny G.L."/>
            <person name="Smith M.E."/>
            <person name="James T.Y."/>
            <person name="Grigoriev I.V."/>
        </authorList>
    </citation>
    <scope>NUCLEOTIDE SEQUENCE</scope>
    <source>
        <strain evidence="10">CSF55</strain>
    </source>
</reference>
<dbReference type="SMART" id="SM00320">
    <property type="entry name" value="WD40"/>
    <property type="match status" value="6"/>
</dbReference>
<reference evidence="9 11" key="1">
    <citation type="journal article" date="2013" name="Curr. Biol.">
        <title>Shared signatures of parasitism and phylogenomics unite Cryptomycota and microsporidia.</title>
        <authorList>
            <person name="James T.Y."/>
            <person name="Pelin A."/>
            <person name="Bonen L."/>
            <person name="Ahrendt S."/>
            <person name="Sain D."/>
            <person name="Corradi N."/>
            <person name="Stajich J.E."/>
        </authorList>
    </citation>
    <scope>NUCLEOTIDE SEQUENCE [LARGE SCALE GENOMIC DNA]</scope>
    <source>
        <strain evidence="9 11">CSF55</strain>
        <strain evidence="9 11">CSF55</strain>
    </source>
</reference>
<proteinExistence type="inferred from homology"/>
<feature type="repeat" description="WD" evidence="7">
    <location>
        <begin position="224"/>
        <end position="266"/>
    </location>
</feature>
<dbReference type="EMBL" id="KE560502">
    <property type="protein sequence ID" value="EPZ36662.1"/>
    <property type="molecule type" value="Genomic_DNA"/>
</dbReference>
<dbReference type="PANTHER" id="PTHR22850">
    <property type="entry name" value="WD40 REPEAT FAMILY"/>
    <property type="match status" value="1"/>
</dbReference>
<evidence type="ECO:0000256" key="5">
    <source>
        <dbReference type="ARBA" id="ARBA00022853"/>
    </source>
</evidence>
<dbReference type="InterPro" id="IPR001680">
    <property type="entry name" value="WD40_rpt"/>
</dbReference>
<sequence>MTMDVESQEKITQEKIINEEYKIWKKNAPYLYDLVITHALEWPTLTAQWLPDKETPSDKDYTIQRVILGTHTSEGETNYLQIANVHMPKVPTDLEAKHYDEERKEVGGYGNAEARIQVTHRINHDGEVNRARYMPQNPCLIATRTTHGDVYVFDYTKHPSKPSINGKCNPDIILKGHTQEGYGTSWNPKLRGHLLTASNDETICYWDITAATKENKTLEPVKIFKGHSAVVEDVAWHHSQEHIFGSVGDDMKVYMWDSRVDKFTNSIDAHKAEVNCIQFNYANEYLFATGSSDKTVALWDTRTMKRIHSLEGHSDEVFQIQWSPHHETVLASSSSDRRLNIWDINKIGEEQTPEDAEDGPPELLFIHGGHTNKITDFSWNPNEEWTICSTAEDNIAQVWRVGSHVYSSNDPMDIPDETVEPIAVE</sequence>
<evidence type="ECO:0000256" key="1">
    <source>
        <dbReference type="ARBA" id="ARBA00004123"/>
    </source>
</evidence>
<comment type="subcellular location">
    <subcellularLocation>
        <location evidence="1">Nucleus</location>
    </subcellularLocation>
</comment>
<evidence type="ECO:0000313" key="10">
    <source>
        <dbReference type="EMBL" id="RKP19816.1"/>
    </source>
</evidence>
<keyword evidence="3 7" id="KW-0853">WD repeat</keyword>
<dbReference type="AlphaFoldDB" id="A0A075B2A4"/>
<dbReference type="Pfam" id="PF00400">
    <property type="entry name" value="WD40"/>
    <property type="match status" value="4"/>
</dbReference>
<dbReference type="InterPro" id="IPR050459">
    <property type="entry name" value="WD_repeat_RBAP46/RBAP48/MSI1"/>
</dbReference>
<reference evidence="12" key="2">
    <citation type="journal article" date="2018" name="Nat. Microbiol.">
        <title>Leveraging single-cell genomics to expand the fungal tree of life.</title>
        <authorList>
            <person name="Ahrendt S.R."/>
            <person name="Quandt C.A."/>
            <person name="Ciobanu D."/>
            <person name="Clum A."/>
            <person name="Salamov A."/>
            <person name="Andreopoulos B."/>
            <person name="Cheng J.F."/>
            <person name="Woyke T."/>
            <person name="Pelin A."/>
            <person name="Henrissat B."/>
            <person name="Reynolds N.K."/>
            <person name="Benny G.L."/>
            <person name="Smith M.E."/>
            <person name="James T.Y."/>
            <person name="Grigoriev I.V."/>
        </authorList>
    </citation>
    <scope>NUCLEOTIDE SEQUENCE [LARGE SCALE GENOMIC DNA]</scope>
    <source>
        <strain evidence="12">CSF55</strain>
    </source>
</reference>
<evidence type="ECO:0000256" key="3">
    <source>
        <dbReference type="ARBA" id="ARBA00022574"/>
    </source>
</evidence>
<accession>A0A075B2A4</accession>
<dbReference type="InterPro" id="IPR022052">
    <property type="entry name" value="Histone-bd_RBBP4-like_N"/>
</dbReference>
<dbReference type="InterPro" id="IPR020472">
    <property type="entry name" value="WD40_PAC1"/>
</dbReference>
<keyword evidence="5" id="KW-0156">Chromatin regulator</keyword>
<dbReference type="InterPro" id="IPR019775">
    <property type="entry name" value="WD40_repeat_CS"/>
</dbReference>
<dbReference type="FunFam" id="2.130.10.10:FF:000512">
    <property type="entry name" value="WD-40 repeat-containing protein MSI1"/>
    <property type="match status" value="1"/>
</dbReference>
<evidence type="ECO:0000256" key="6">
    <source>
        <dbReference type="ARBA" id="ARBA00023242"/>
    </source>
</evidence>
<evidence type="ECO:0000256" key="2">
    <source>
        <dbReference type="ARBA" id="ARBA00009341"/>
    </source>
</evidence>
<dbReference type="PROSITE" id="PS50082">
    <property type="entry name" value="WD_REPEATS_2"/>
    <property type="match status" value="5"/>
</dbReference>